<name>A0A6I0LI67_BACUN</name>
<sequence>MIDIESIEKDWIEGVSKRKKADKILIEKVIRALMLLEGLSSSGLDFVFKGGTALMLLLGTTKRLSIDIDIIVPNKSVDLTDYLDKFITEKGFTRYEKQERKVQSDIEKEHYKLFFISALNGKESHILLDVLKEDIHYKTLVKTPVSSSFLKETGTPVMVTTPDFNNILGDKLTVANT</sequence>
<dbReference type="Pfam" id="PF08843">
    <property type="entry name" value="AbiEii"/>
    <property type="match status" value="1"/>
</dbReference>
<protein>
    <submittedName>
        <fullName evidence="1">Nucleotidyl transferase AbiEii/AbiGii toxin family protein</fullName>
    </submittedName>
</protein>
<dbReference type="Gene3D" id="3.10.450.620">
    <property type="entry name" value="JHP933, nucleotidyltransferase-like core domain"/>
    <property type="match status" value="1"/>
</dbReference>
<organism evidence="1 2">
    <name type="scientific">Bacteroides uniformis</name>
    <dbReference type="NCBI Taxonomy" id="820"/>
    <lineage>
        <taxon>Bacteria</taxon>
        <taxon>Pseudomonadati</taxon>
        <taxon>Bacteroidota</taxon>
        <taxon>Bacteroidia</taxon>
        <taxon>Bacteroidales</taxon>
        <taxon>Bacteroidaceae</taxon>
        <taxon>Bacteroides</taxon>
    </lineage>
</organism>
<keyword evidence="1" id="KW-0808">Transferase</keyword>
<accession>A0A6I0LI67</accession>
<dbReference type="RefSeq" id="WP_151882518.1">
    <property type="nucleotide sequence ID" value="NZ_WCTH01000030.1"/>
</dbReference>
<dbReference type="Proteomes" id="UP000487989">
    <property type="component" value="Unassembled WGS sequence"/>
</dbReference>
<proteinExistence type="predicted"/>
<dbReference type="GO" id="GO:0016740">
    <property type="term" value="F:transferase activity"/>
    <property type="evidence" value="ECO:0007669"/>
    <property type="project" value="UniProtKB-KW"/>
</dbReference>
<dbReference type="AlphaFoldDB" id="A0A6I0LI67"/>
<dbReference type="EMBL" id="WCTJ01000012">
    <property type="protein sequence ID" value="KAB4254960.1"/>
    <property type="molecule type" value="Genomic_DNA"/>
</dbReference>
<evidence type="ECO:0000313" key="2">
    <source>
        <dbReference type="Proteomes" id="UP000487989"/>
    </source>
</evidence>
<reference evidence="1 2" key="1">
    <citation type="journal article" date="2019" name="Nat. Med.">
        <title>A library of human gut bacterial isolates paired with longitudinal multiomics data enables mechanistic microbiome research.</title>
        <authorList>
            <person name="Poyet M."/>
            <person name="Groussin M."/>
            <person name="Gibbons S.M."/>
            <person name="Avila-Pacheco J."/>
            <person name="Jiang X."/>
            <person name="Kearney S.M."/>
            <person name="Perrotta A.R."/>
            <person name="Berdy B."/>
            <person name="Zhao S."/>
            <person name="Lieberman T.D."/>
            <person name="Swanson P.K."/>
            <person name="Smith M."/>
            <person name="Roesemann S."/>
            <person name="Alexander J.E."/>
            <person name="Rich S.A."/>
            <person name="Livny J."/>
            <person name="Vlamakis H."/>
            <person name="Clish C."/>
            <person name="Bullock K."/>
            <person name="Deik A."/>
            <person name="Scott J."/>
            <person name="Pierce K.A."/>
            <person name="Xavier R.J."/>
            <person name="Alm E.J."/>
        </authorList>
    </citation>
    <scope>NUCLEOTIDE SEQUENCE [LARGE SCALE GENOMIC DNA]</scope>
    <source>
        <strain evidence="1 2">BIOML-A3</strain>
    </source>
</reference>
<evidence type="ECO:0000313" key="1">
    <source>
        <dbReference type="EMBL" id="KAB4254960.1"/>
    </source>
</evidence>
<comment type="caution">
    <text evidence="1">The sequence shown here is derived from an EMBL/GenBank/DDBJ whole genome shotgun (WGS) entry which is preliminary data.</text>
</comment>
<gene>
    <name evidence="1" type="ORF">GAP48_09330</name>
</gene>
<dbReference type="InterPro" id="IPR014942">
    <property type="entry name" value="AbiEii"/>
</dbReference>